<gene>
    <name evidence="1" type="ORF">BDY19DRAFT_998767</name>
</gene>
<evidence type="ECO:0000313" key="1">
    <source>
        <dbReference type="EMBL" id="KAI0083194.1"/>
    </source>
</evidence>
<comment type="caution">
    <text evidence="1">The sequence shown here is derived from an EMBL/GenBank/DDBJ whole genome shotgun (WGS) entry which is preliminary data.</text>
</comment>
<keyword evidence="2" id="KW-1185">Reference proteome</keyword>
<proteinExistence type="predicted"/>
<dbReference type="Proteomes" id="UP001055072">
    <property type="component" value="Unassembled WGS sequence"/>
</dbReference>
<accession>A0ACB8TML7</accession>
<evidence type="ECO:0000313" key="2">
    <source>
        <dbReference type="Proteomes" id="UP001055072"/>
    </source>
</evidence>
<organism evidence="1 2">
    <name type="scientific">Irpex rosettiformis</name>
    <dbReference type="NCBI Taxonomy" id="378272"/>
    <lineage>
        <taxon>Eukaryota</taxon>
        <taxon>Fungi</taxon>
        <taxon>Dikarya</taxon>
        <taxon>Basidiomycota</taxon>
        <taxon>Agaricomycotina</taxon>
        <taxon>Agaricomycetes</taxon>
        <taxon>Polyporales</taxon>
        <taxon>Irpicaceae</taxon>
        <taxon>Irpex</taxon>
    </lineage>
</organism>
<dbReference type="EMBL" id="MU274983">
    <property type="protein sequence ID" value="KAI0083194.1"/>
    <property type="molecule type" value="Genomic_DNA"/>
</dbReference>
<protein>
    <submittedName>
        <fullName evidence="1">Uncharacterized protein</fullName>
    </submittedName>
</protein>
<reference evidence="1" key="1">
    <citation type="journal article" date="2021" name="Environ. Microbiol.">
        <title>Gene family expansions and transcriptome signatures uncover fungal adaptations to wood decay.</title>
        <authorList>
            <person name="Hage H."/>
            <person name="Miyauchi S."/>
            <person name="Viragh M."/>
            <person name="Drula E."/>
            <person name="Min B."/>
            <person name="Chaduli D."/>
            <person name="Navarro D."/>
            <person name="Favel A."/>
            <person name="Norest M."/>
            <person name="Lesage-Meessen L."/>
            <person name="Balint B."/>
            <person name="Merenyi Z."/>
            <person name="de Eugenio L."/>
            <person name="Morin E."/>
            <person name="Martinez A.T."/>
            <person name="Baldrian P."/>
            <person name="Stursova M."/>
            <person name="Martinez M.J."/>
            <person name="Novotny C."/>
            <person name="Magnuson J.K."/>
            <person name="Spatafora J.W."/>
            <person name="Maurice S."/>
            <person name="Pangilinan J."/>
            <person name="Andreopoulos W."/>
            <person name="LaButti K."/>
            <person name="Hundley H."/>
            <person name="Na H."/>
            <person name="Kuo A."/>
            <person name="Barry K."/>
            <person name="Lipzen A."/>
            <person name="Henrissat B."/>
            <person name="Riley R."/>
            <person name="Ahrendt S."/>
            <person name="Nagy L.G."/>
            <person name="Grigoriev I.V."/>
            <person name="Martin F."/>
            <person name="Rosso M.N."/>
        </authorList>
    </citation>
    <scope>NUCLEOTIDE SEQUENCE</scope>
    <source>
        <strain evidence="1">CBS 384.51</strain>
    </source>
</reference>
<sequence>MAGSRSSTRGRRSKTNKGRQRDRRERSNDDSDKDKSPTMASRQKQREVPEVVIEPLTPRRRRQLRREARAFVDDEAQEDNEGEKSSEGGEVDEEEEADKAFIDDSSQPDDEDIVPETDIVSMVPPPRTPKGKGRARVSPESDKMASDSDEEDIQIMAKPSKGKGAEETESDNKEDIEIITPSKRSGRVTVKYVNKKIGLAGKTGKEVMTVPISPDINDPSNPFLNDERLNLPSSVKPKNKRSPHKKAKLTEDDEAKLSSGDVERPDPVQETPVSKISRKMRAHTLEIDDPLSDPLLSTGKARGKSSAVTPSSSKIEDQVSNVNDPEHLKFMCKWLLDTYSGPSAPPVISVAQTILNCHNNKGLKTMISFRGAMKFLGFRPDSPQFKLLKEVTIQATFGRFVYNLSRVDSLDFEYKQTTTTSGHKNSVYRCLRNLSNLEDFDSQDYICFAMFGTVVDSSLEESYVLASSSRDRPLYQRNLVILPLSMELQRALNTLANIWNVESIGISARNGGATFATMPSSSPYPQENLGGGTSHSPRKRKPSERQLSSSSEDEPDLRLPSRSLGGSGKPTAGGSTGNPEPQFRFTTLPIP</sequence>
<name>A0ACB8TML7_9APHY</name>